<comment type="similarity">
    <text evidence="1">Belongs to the transferase hexapeptide repeat family.</text>
</comment>
<evidence type="ECO:0000313" key="5">
    <source>
        <dbReference type="EMBL" id="QOS29888.1"/>
    </source>
</evidence>
<dbReference type="PANTHER" id="PTHR23416">
    <property type="entry name" value="SIALIC ACID SYNTHASE-RELATED"/>
    <property type="match status" value="1"/>
</dbReference>
<evidence type="ECO:0000256" key="1">
    <source>
        <dbReference type="ARBA" id="ARBA00007274"/>
    </source>
</evidence>
<dbReference type="PANTHER" id="PTHR23416:SF23">
    <property type="entry name" value="ACETYLTRANSFERASE C18B11.09C-RELATED"/>
    <property type="match status" value="1"/>
</dbReference>
<dbReference type="AlphaFoldDB" id="A0A7M1WSW5"/>
<sequence>MNNIIYKVIRLTISKITTIKGNCKFFIYKYVLGLNIVCDDLWNVNINSGTYFRINNGTLKFNGSFHARRYLTINISNGTVVLGNGVFFNQGVSINCRNAVIIGNNTILGENVKIYDHNHRFRDKEIIKKQGFKTKEVDIGENVWIGSNVVILSGVKIGDNSVISAGSIIKENVPSDVIYQNGCYVEIKRSN</sequence>
<dbReference type="GO" id="GO:0008870">
    <property type="term" value="F:galactoside O-acetyltransferase activity"/>
    <property type="evidence" value="ECO:0007669"/>
    <property type="project" value="UniProtKB-EC"/>
</dbReference>
<accession>A0A7M1WSW5</accession>
<evidence type="ECO:0000313" key="3">
    <source>
        <dbReference type="EMBL" id="QOS16831.1"/>
    </source>
</evidence>
<keyword evidence="2 5" id="KW-0808">Transferase</keyword>
<dbReference type="InterPro" id="IPR051159">
    <property type="entry name" value="Hexapeptide_acetyltransf"/>
</dbReference>
<dbReference type="SUPFAM" id="SSF51161">
    <property type="entry name" value="Trimeric LpxA-like enzymes"/>
    <property type="match status" value="1"/>
</dbReference>
<dbReference type="Gene3D" id="2.160.10.10">
    <property type="entry name" value="Hexapeptide repeat proteins"/>
    <property type="match status" value="1"/>
</dbReference>
<dbReference type="EC" id="2.3.1.18" evidence="5"/>
<dbReference type="RefSeq" id="WP_197656265.1">
    <property type="nucleotide sequence ID" value="NZ_JAEPRX010000002.1"/>
</dbReference>
<dbReference type="Pfam" id="PF00132">
    <property type="entry name" value="Hexapep"/>
    <property type="match status" value="1"/>
</dbReference>
<evidence type="ECO:0000256" key="2">
    <source>
        <dbReference type="ARBA" id="ARBA00022679"/>
    </source>
</evidence>
<dbReference type="GO" id="GO:0005829">
    <property type="term" value="C:cytosol"/>
    <property type="evidence" value="ECO:0007669"/>
    <property type="project" value="TreeGrafter"/>
</dbReference>
<organism evidence="5">
    <name type="scientific">Vibrio parahaemolyticus</name>
    <dbReference type="NCBI Taxonomy" id="670"/>
    <lineage>
        <taxon>Bacteria</taxon>
        <taxon>Pseudomonadati</taxon>
        <taxon>Pseudomonadota</taxon>
        <taxon>Gammaproteobacteria</taxon>
        <taxon>Vibrionales</taxon>
        <taxon>Vibrionaceae</taxon>
        <taxon>Vibrio</taxon>
    </lineage>
</organism>
<proteinExistence type="inferred from homology"/>
<evidence type="ECO:0000313" key="4">
    <source>
        <dbReference type="EMBL" id="QOS20663.1"/>
    </source>
</evidence>
<dbReference type="EMBL" id="MT898166">
    <property type="protein sequence ID" value="QOS20663.1"/>
    <property type="molecule type" value="Genomic_DNA"/>
</dbReference>
<dbReference type="InterPro" id="IPR001451">
    <property type="entry name" value="Hexapep"/>
</dbReference>
<protein>
    <submittedName>
        <fullName evidence="5">Galactoside O-acetyltransferase</fullName>
        <ecNumber evidence="5">2.3.1.18</ecNumber>
    </submittedName>
</protein>
<dbReference type="CDD" id="cd04647">
    <property type="entry name" value="LbH_MAT_like"/>
    <property type="match status" value="1"/>
</dbReference>
<gene>
    <name evidence="5" type="primary">lacA</name>
    <name evidence="4" type="ORF">VP361_00012</name>
    <name evidence="3" type="ORF">VP362_00012</name>
    <name evidence="5" type="ORF">VP400_00012</name>
</gene>
<keyword evidence="5" id="KW-0012">Acyltransferase</keyword>
<reference evidence="5" key="1">
    <citation type="submission" date="2020-08" db="EMBL/GenBank/DDBJ databases">
        <title>Genetic structure, function and evolution of capsule biosynthesis loci in Vibrio parahaemolyticus.</title>
        <authorList>
            <person name="Li L."/>
            <person name="Bian S."/>
        </authorList>
    </citation>
    <scope>NUCLEOTIDE SEQUENCE</scope>
    <source>
        <strain evidence="4">VP361</strain>
        <strain evidence="3">VP362</strain>
        <strain evidence="5">VP400</strain>
    </source>
</reference>
<dbReference type="EMBL" id="MT898061">
    <property type="protein sequence ID" value="QOS16831.1"/>
    <property type="molecule type" value="Genomic_DNA"/>
</dbReference>
<dbReference type="EMBL" id="MT898413">
    <property type="protein sequence ID" value="QOS29888.1"/>
    <property type="molecule type" value="Genomic_DNA"/>
</dbReference>
<name>A0A7M1WSW5_VIBPH</name>
<dbReference type="InterPro" id="IPR011004">
    <property type="entry name" value="Trimer_LpxA-like_sf"/>
</dbReference>